<keyword evidence="2" id="KW-1185">Reference proteome</keyword>
<proteinExistence type="predicted"/>
<name>A0A6A5BU36_NAEFO</name>
<protein>
    <submittedName>
        <fullName evidence="1">Uncharacterized protein</fullName>
    </submittedName>
</protein>
<dbReference type="RefSeq" id="XP_044561538.1">
    <property type="nucleotide sequence ID" value="XM_044707501.1"/>
</dbReference>
<dbReference type="VEuPathDB" id="AmoebaDB:NF0087820"/>
<dbReference type="GeneID" id="68111338"/>
<dbReference type="AlphaFoldDB" id="A0A6A5BU36"/>
<sequence>MEEFFKATIQHQQEINDGLKKFSELLDELLWITEGREITSHHQEKNREISNHALLQELTKVFGLKTTTIDNKEETSNEQQTKILVKPSFLFTTIPDISRTNYFKSFYSRYALSREFAFEKAFKKVVTESVSSSSFLDLLRSLYLDHLKDKDNKKYFESLQLLYDLNSISKKHERKYRLEYDYYESNTLKYESPELFRANNPLPGEHFSIHRIIVTRRLFVPYDYEHGDNTALKAFQIILHGHARLFNKPTSYLPLVYELEKAVETSDVKYCDLRSNIFPPPPLYDLPHVIENPSKDYSLDQIEWICNEYLPNVFRHRVTWENGVLNRAELVYKLLASMTLLPKNNPFSVAKKRRKKGME</sequence>
<organism evidence="1 2">
    <name type="scientific">Naegleria fowleri</name>
    <name type="common">Brain eating amoeba</name>
    <dbReference type="NCBI Taxonomy" id="5763"/>
    <lineage>
        <taxon>Eukaryota</taxon>
        <taxon>Discoba</taxon>
        <taxon>Heterolobosea</taxon>
        <taxon>Tetramitia</taxon>
        <taxon>Eutetramitia</taxon>
        <taxon>Vahlkampfiidae</taxon>
        <taxon>Naegleria</taxon>
    </lineage>
</organism>
<dbReference type="EMBL" id="VFQX01000036">
    <property type="protein sequence ID" value="KAF0976825.1"/>
    <property type="molecule type" value="Genomic_DNA"/>
</dbReference>
<dbReference type="VEuPathDB" id="AmoebaDB:NfTy_068930"/>
<gene>
    <name evidence="1" type="ORF">FDP41_004120</name>
</gene>
<dbReference type="Proteomes" id="UP000444721">
    <property type="component" value="Unassembled WGS sequence"/>
</dbReference>
<accession>A0A6A5BU36</accession>
<reference evidence="1 2" key="1">
    <citation type="journal article" date="2019" name="Sci. Rep.">
        <title>Nanopore sequencing improves the draft genome of the human pathogenic amoeba Naegleria fowleri.</title>
        <authorList>
            <person name="Liechti N."/>
            <person name="Schurch N."/>
            <person name="Bruggmann R."/>
            <person name="Wittwer M."/>
        </authorList>
    </citation>
    <scope>NUCLEOTIDE SEQUENCE [LARGE SCALE GENOMIC DNA]</scope>
    <source>
        <strain evidence="1 2">ATCC 30894</strain>
    </source>
</reference>
<dbReference type="OrthoDB" id="10637420at2759"/>
<dbReference type="VEuPathDB" id="AmoebaDB:FDP41_004120"/>
<evidence type="ECO:0000313" key="2">
    <source>
        <dbReference type="Proteomes" id="UP000444721"/>
    </source>
</evidence>
<evidence type="ECO:0000313" key="1">
    <source>
        <dbReference type="EMBL" id="KAF0976825.1"/>
    </source>
</evidence>
<comment type="caution">
    <text evidence="1">The sequence shown here is derived from an EMBL/GenBank/DDBJ whole genome shotgun (WGS) entry which is preliminary data.</text>
</comment>